<accession>A0A0D9NML7</accession>
<sequence>MVTGGEFVSDAANYILREWASPSQVGGDPPVVGPLQKKLHADRQSSEDLRRVTEYFLKLSDICQREVILPDDTWNMDETGFRSGVGEDAACESYWHSVTEYALGSMQVSHRVWPEANQRVDSDRSLSSSGAAGYGYAAHQSGRSVCQGAGRLGPAEVFDAEA</sequence>
<keyword evidence="2" id="KW-1185">Reference proteome</keyword>
<gene>
    <name evidence="1" type="ORF">H634G_10861</name>
</gene>
<dbReference type="EMBL" id="KE384773">
    <property type="protein sequence ID" value="KJK73855.1"/>
    <property type="molecule type" value="Genomic_DNA"/>
</dbReference>
<proteinExistence type="predicted"/>
<dbReference type="Proteomes" id="UP000054544">
    <property type="component" value="Unassembled WGS sequence"/>
</dbReference>
<protein>
    <submittedName>
        <fullName evidence="1">Uncharacterized protein</fullName>
    </submittedName>
</protein>
<dbReference type="AlphaFoldDB" id="A0A0D9NML7"/>
<evidence type="ECO:0000313" key="1">
    <source>
        <dbReference type="EMBL" id="KJK73855.1"/>
    </source>
</evidence>
<evidence type="ECO:0000313" key="2">
    <source>
        <dbReference type="Proteomes" id="UP000054544"/>
    </source>
</evidence>
<organism evidence="1 2">
    <name type="scientific">Metarhizium anisopliae BRIP 53293</name>
    <dbReference type="NCBI Taxonomy" id="1291518"/>
    <lineage>
        <taxon>Eukaryota</taxon>
        <taxon>Fungi</taxon>
        <taxon>Dikarya</taxon>
        <taxon>Ascomycota</taxon>
        <taxon>Pezizomycotina</taxon>
        <taxon>Sordariomycetes</taxon>
        <taxon>Hypocreomycetidae</taxon>
        <taxon>Hypocreales</taxon>
        <taxon>Clavicipitaceae</taxon>
        <taxon>Metarhizium</taxon>
    </lineage>
</organism>
<name>A0A0D9NML7_METAN</name>
<reference evidence="2" key="1">
    <citation type="journal article" date="2014" name="BMC Genomics">
        <title>The genome sequence of the biocontrol fungus Metarhizium anisopliae and comparative genomics of Metarhizium species.</title>
        <authorList>
            <person name="Pattemore J.A."/>
            <person name="Hane J.K."/>
            <person name="Williams A.H."/>
            <person name="Wilson B.A."/>
            <person name="Stodart B.J."/>
            <person name="Ash G.J."/>
        </authorList>
    </citation>
    <scope>NUCLEOTIDE SEQUENCE [LARGE SCALE GENOMIC DNA]</scope>
    <source>
        <strain evidence="2">BRIP 53293</strain>
    </source>
</reference>
<dbReference type="STRING" id="1291518.A0A0D9NML7"/>